<evidence type="ECO:0008006" key="4">
    <source>
        <dbReference type="Google" id="ProtNLM"/>
    </source>
</evidence>
<evidence type="ECO:0000313" key="2">
    <source>
        <dbReference type="EMBL" id="GHI83084.1"/>
    </source>
</evidence>
<proteinExistence type="predicted"/>
<name>A0A919GT20_9ACTN</name>
<gene>
    <name evidence="2" type="ORF">Sxan_04480</name>
</gene>
<dbReference type="RefSeq" id="WP_031142712.1">
    <property type="nucleotide sequence ID" value="NZ_BNEE01000003.1"/>
</dbReference>
<feature type="chain" id="PRO_5037459612" description="Secreted protein" evidence="1">
    <location>
        <begin position="28"/>
        <end position="144"/>
    </location>
</feature>
<protein>
    <recommendedName>
        <fullName evidence="4">Secreted protein</fullName>
    </recommendedName>
</protein>
<dbReference type="Proteomes" id="UP000600026">
    <property type="component" value="Unassembled WGS sequence"/>
</dbReference>
<dbReference type="AlphaFoldDB" id="A0A919GT20"/>
<reference evidence="2" key="1">
    <citation type="submission" date="2020-09" db="EMBL/GenBank/DDBJ databases">
        <title>Whole genome shotgun sequence of Streptomyces xanthophaeus NBRC 12829.</title>
        <authorList>
            <person name="Komaki H."/>
            <person name="Tamura T."/>
        </authorList>
    </citation>
    <scope>NUCLEOTIDE SEQUENCE</scope>
    <source>
        <strain evidence="2">NBRC 12829</strain>
    </source>
</reference>
<comment type="caution">
    <text evidence="2">The sequence shown here is derived from an EMBL/GenBank/DDBJ whole genome shotgun (WGS) entry which is preliminary data.</text>
</comment>
<dbReference type="EMBL" id="BNEE01000003">
    <property type="protein sequence ID" value="GHI83084.1"/>
    <property type="molecule type" value="Genomic_DNA"/>
</dbReference>
<evidence type="ECO:0000313" key="3">
    <source>
        <dbReference type="Proteomes" id="UP000600026"/>
    </source>
</evidence>
<keyword evidence="3" id="KW-1185">Reference proteome</keyword>
<evidence type="ECO:0000256" key="1">
    <source>
        <dbReference type="SAM" id="SignalP"/>
    </source>
</evidence>
<dbReference type="OrthoDB" id="4308951at2"/>
<organism evidence="2 3">
    <name type="scientific">Streptomyces xanthophaeus</name>
    <dbReference type="NCBI Taxonomy" id="67385"/>
    <lineage>
        <taxon>Bacteria</taxon>
        <taxon>Bacillati</taxon>
        <taxon>Actinomycetota</taxon>
        <taxon>Actinomycetes</taxon>
        <taxon>Kitasatosporales</taxon>
        <taxon>Streptomycetaceae</taxon>
        <taxon>Streptomyces</taxon>
    </lineage>
</organism>
<sequence>MKLTTKAALTLTAVPAALLLLAGPASAGSGFDVTGTGGDIGGAWAHGYYGKAVDGRVHLSGELKDTASDGKGAALKIHAVYADGGMRDVEVWNTRGNQAVVSIGEYTFAGNVRRIELKECLLHRGGDGSIYVGTCAAGAEVLYF</sequence>
<accession>A0A919GT20</accession>
<keyword evidence="1" id="KW-0732">Signal</keyword>
<feature type="signal peptide" evidence="1">
    <location>
        <begin position="1"/>
        <end position="27"/>
    </location>
</feature>